<proteinExistence type="predicted"/>
<dbReference type="OrthoDB" id="8453666at2"/>
<accession>A0A0R3LS81</accession>
<reference evidence="1 2" key="1">
    <citation type="submission" date="2014-03" db="EMBL/GenBank/DDBJ databases">
        <title>Bradyrhizobium valentinum sp. nov., isolated from effective nodules of Lupinus mariae-josephae, a lupine endemic of basic-lime soils in Eastern Spain.</title>
        <authorList>
            <person name="Duran D."/>
            <person name="Rey L."/>
            <person name="Navarro A."/>
            <person name="Busquets A."/>
            <person name="Imperial J."/>
            <person name="Ruiz-Argueso T."/>
        </authorList>
    </citation>
    <scope>NUCLEOTIDE SEQUENCE [LARGE SCALE GENOMIC DNA]</scope>
    <source>
        <strain evidence="1 2">PAC68</strain>
    </source>
</reference>
<evidence type="ECO:0000313" key="1">
    <source>
        <dbReference type="EMBL" id="KRR10475.1"/>
    </source>
</evidence>
<dbReference type="AlphaFoldDB" id="A0A0R3LS81"/>
<dbReference type="Proteomes" id="UP000050863">
    <property type="component" value="Unassembled WGS sequence"/>
</dbReference>
<dbReference type="EMBL" id="LLXZ01000059">
    <property type="protein sequence ID" value="KRR10475.1"/>
    <property type="molecule type" value="Genomic_DNA"/>
</dbReference>
<evidence type="ECO:0000313" key="2">
    <source>
        <dbReference type="Proteomes" id="UP000050863"/>
    </source>
</evidence>
<protein>
    <submittedName>
        <fullName evidence="1">Uncharacterized protein</fullName>
    </submittedName>
</protein>
<comment type="caution">
    <text evidence="1">The sequence shown here is derived from an EMBL/GenBank/DDBJ whole genome shotgun (WGS) entry which is preliminary data.</text>
</comment>
<name>A0A0R3LS81_9BRAD</name>
<sequence>MYCRLPLVYLKRRWKHQRFVNTNFEVKIVPTENVTSAQERKLILSFAREIGLDFGELDTLRDRGTGKLYIVDAAKTPFGPPGRLSFLQKRKAVKRISAAFRSEFLAVHL</sequence>
<organism evidence="1 2">
    <name type="scientific">Bradyrhizobium jicamae</name>
    <dbReference type="NCBI Taxonomy" id="280332"/>
    <lineage>
        <taxon>Bacteria</taxon>
        <taxon>Pseudomonadati</taxon>
        <taxon>Pseudomonadota</taxon>
        <taxon>Alphaproteobacteria</taxon>
        <taxon>Hyphomicrobiales</taxon>
        <taxon>Nitrobacteraceae</taxon>
        <taxon>Bradyrhizobium</taxon>
    </lineage>
</organism>
<keyword evidence="2" id="KW-1185">Reference proteome</keyword>
<dbReference type="STRING" id="280332.CQ12_10485"/>
<dbReference type="RefSeq" id="WP_057835082.1">
    <property type="nucleotide sequence ID" value="NZ_LLXZ01000059.1"/>
</dbReference>
<gene>
    <name evidence="1" type="ORF">CQ12_10485</name>
</gene>